<reference evidence="2 3" key="2">
    <citation type="journal article" date="2009" name="PLoS ONE">
        <title>An integrated genetic and cytogenetic map of the cucumber genome.</title>
        <authorList>
            <person name="Ren Y."/>
            <person name="Zhang Z."/>
            <person name="Liu J."/>
            <person name="Staub J.E."/>
            <person name="Han Y."/>
            <person name="Cheng Z."/>
            <person name="Li X."/>
            <person name="Lu J."/>
            <person name="Miao H."/>
            <person name="Kang H."/>
            <person name="Xie B."/>
            <person name="Gu X."/>
            <person name="Wang X."/>
            <person name="Du Y."/>
            <person name="Jin W."/>
            <person name="Huang S."/>
        </authorList>
    </citation>
    <scope>NUCLEOTIDE SEQUENCE [LARGE SCALE GENOMIC DNA]</scope>
    <source>
        <strain evidence="3">cv. 9930</strain>
    </source>
</reference>
<reference evidence="2 3" key="1">
    <citation type="journal article" date="2009" name="Nat. Genet.">
        <title>The genome of the cucumber, Cucumis sativus L.</title>
        <authorList>
            <person name="Huang S."/>
            <person name="Li R."/>
            <person name="Zhang Z."/>
            <person name="Li L."/>
            <person name="Gu X."/>
            <person name="Fan W."/>
            <person name="Lucas W.J."/>
            <person name="Wang X."/>
            <person name="Xie B."/>
            <person name="Ni P."/>
            <person name="Ren Y."/>
            <person name="Zhu H."/>
            <person name="Li J."/>
            <person name="Lin K."/>
            <person name="Jin W."/>
            <person name="Fei Z."/>
            <person name="Li G."/>
            <person name="Staub J."/>
            <person name="Kilian A."/>
            <person name="van der Vossen E.A."/>
            <person name="Wu Y."/>
            <person name="Guo J."/>
            <person name="He J."/>
            <person name="Jia Z."/>
            <person name="Ren Y."/>
            <person name="Tian G."/>
            <person name="Lu Y."/>
            <person name="Ruan J."/>
            <person name="Qian W."/>
            <person name="Wang M."/>
            <person name="Huang Q."/>
            <person name="Li B."/>
            <person name="Xuan Z."/>
            <person name="Cao J."/>
            <person name="Asan"/>
            <person name="Wu Z."/>
            <person name="Zhang J."/>
            <person name="Cai Q."/>
            <person name="Bai Y."/>
            <person name="Zhao B."/>
            <person name="Han Y."/>
            <person name="Li Y."/>
            <person name="Li X."/>
            <person name="Wang S."/>
            <person name="Shi Q."/>
            <person name="Liu S."/>
            <person name="Cho W.K."/>
            <person name="Kim J.Y."/>
            <person name="Xu Y."/>
            <person name="Heller-Uszynska K."/>
            <person name="Miao H."/>
            <person name="Cheng Z."/>
            <person name="Zhang S."/>
            <person name="Wu J."/>
            <person name="Yang Y."/>
            <person name="Kang H."/>
            <person name="Li M."/>
            <person name="Liang H."/>
            <person name="Ren X."/>
            <person name="Shi Z."/>
            <person name="Wen M."/>
            <person name="Jian M."/>
            <person name="Yang H."/>
            <person name="Zhang G."/>
            <person name="Yang Z."/>
            <person name="Chen R."/>
            <person name="Liu S."/>
            <person name="Li J."/>
            <person name="Ma L."/>
            <person name="Liu H."/>
            <person name="Zhou Y."/>
            <person name="Zhao J."/>
            <person name="Fang X."/>
            <person name="Li G."/>
            <person name="Fang L."/>
            <person name="Li Y."/>
            <person name="Liu D."/>
            <person name="Zheng H."/>
            <person name="Zhang Y."/>
            <person name="Qin N."/>
            <person name="Li Z."/>
            <person name="Yang G."/>
            <person name="Yang S."/>
            <person name="Bolund L."/>
            <person name="Kristiansen K."/>
            <person name="Zheng H."/>
            <person name="Li S."/>
            <person name="Zhang X."/>
            <person name="Yang H."/>
            <person name="Wang J."/>
            <person name="Sun R."/>
            <person name="Zhang B."/>
            <person name="Jiang S."/>
            <person name="Wang J."/>
            <person name="Du Y."/>
            <person name="Li S."/>
        </authorList>
    </citation>
    <scope>NUCLEOTIDE SEQUENCE [LARGE SCALE GENOMIC DNA]</scope>
    <source>
        <strain evidence="3">cv. 9930</strain>
    </source>
</reference>
<dbReference type="Proteomes" id="UP000029981">
    <property type="component" value="Chromosome 4"/>
</dbReference>
<name>A0A0A0L3L2_CUCSA</name>
<evidence type="ECO:0000256" key="1">
    <source>
        <dbReference type="SAM" id="MobiDB-lite"/>
    </source>
</evidence>
<protein>
    <submittedName>
        <fullName evidence="2">Uncharacterized protein</fullName>
    </submittedName>
</protein>
<reference evidence="2 3" key="4">
    <citation type="journal article" date="2011" name="BMC Genomics">
        <title>RNA-Seq improves annotation of protein-coding genes in the cucumber genome.</title>
        <authorList>
            <person name="Li Z."/>
            <person name="Zhang Z."/>
            <person name="Yan P."/>
            <person name="Huang S."/>
            <person name="Fei Z."/>
            <person name="Lin K."/>
        </authorList>
    </citation>
    <scope>NUCLEOTIDE SEQUENCE [LARGE SCALE GENOMIC DNA]</scope>
    <source>
        <strain evidence="3">cv. 9930</strain>
    </source>
</reference>
<evidence type="ECO:0000313" key="3">
    <source>
        <dbReference type="Proteomes" id="UP000029981"/>
    </source>
</evidence>
<dbReference type="EMBL" id="CM002925">
    <property type="protein sequence ID" value="KGN55202.1"/>
    <property type="molecule type" value="Genomic_DNA"/>
</dbReference>
<evidence type="ECO:0000313" key="2">
    <source>
        <dbReference type="EMBL" id="KGN55202.1"/>
    </source>
</evidence>
<gene>
    <name evidence="2" type="ORF">Csa_4G639895</name>
</gene>
<reference evidence="2 3" key="3">
    <citation type="journal article" date="2010" name="BMC Genomics">
        <title>Transcriptome sequencing and comparative analysis of cucumber flowers with different sex types.</title>
        <authorList>
            <person name="Guo S."/>
            <person name="Zheng Y."/>
            <person name="Joung J.G."/>
            <person name="Liu S."/>
            <person name="Zhang Z."/>
            <person name="Crasta O.R."/>
            <person name="Sobral B.W."/>
            <person name="Xu Y."/>
            <person name="Huang S."/>
            <person name="Fei Z."/>
        </authorList>
    </citation>
    <scope>NUCLEOTIDE SEQUENCE [LARGE SCALE GENOMIC DNA]</scope>
    <source>
        <strain evidence="3">cv. 9930</strain>
    </source>
</reference>
<organism evidence="2 3">
    <name type="scientific">Cucumis sativus</name>
    <name type="common">Cucumber</name>
    <dbReference type="NCBI Taxonomy" id="3659"/>
    <lineage>
        <taxon>Eukaryota</taxon>
        <taxon>Viridiplantae</taxon>
        <taxon>Streptophyta</taxon>
        <taxon>Embryophyta</taxon>
        <taxon>Tracheophyta</taxon>
        <taxon>Spermatophyta</taxon>
        <taxon>Magnoliopsida</taxon>
        <taxon>eudicotyledons</taxon>
        <taxon>Gunneridae</taxon>
        <taxon>Pentapetalae</taxon>
        <taxon>rosids</taxon>
        <taxon>fabids</taxon>
        <taxon>Cucurbitales</taxon>
        <taxon>Cucurbitaceae</taxon>
        <taxon>Benincaseae</taxon>
        <taxon>Cucumis</taxon>
    </lineage>
</organism>
<dbReference type="Gramene" id="KGN55202">
    <property type="protein sequence ID" value="KGN55202"/>
    <property type="gene ID" value="Csa_4G639895"/>
</dbReference>
<accession>A0A0A0L3L2</accession>
<dbReference type="AlphaFoldDB" id="A0A0A0L3L2"/>
<proteinExistence type="predicted"/>
<keyword evidence="3" id="KW-1185">Reference proteome</keyword>
<feature type="region of interest" description="Disordered" evidence="1">
    <location>
        <begin position="1"/>
        <end position="25"/>
    </location>
</feature>
<sequence>MKGSDGGVSISGRTGGGAKEEKSRENLTSLLPIWRRRGDVVFVNQIHSLRHIPSSATVNTHTLLTN</sequence>